<evidence type="ECO:0000256" key="1">
    <source>
        <dbReference type="SAM" id="MobiDB-lite"/>
    </source>
</evidence>
<reference evidence="2" key="1">
    <citation type="journal article" date="2020" name="Stud. Mycol.">
        <title>101 Dothideomycetes genomes: a test case for predicting lifestyles and emergence of pathogens.</title>
        <authorList>
            <person name="Haridas S."/>
            <person name="Albert R."/>
            <person name="Binder M."/>
            <person name="Bloem J."/>
            <person name="Labutti K."/>
            <person name="Salamov A."/>
            <person name="Andreopoulos B."/>
            <person name="Baker S."/>
            <person name="Barry K."/>
            <person name="Bills G."/>
            <person name="Bluhm B."/>
            <person name="Cannon C."/>
            <person name="Castanera R."/>
            <person name="Culley D."/>
            <person name="Daum C."/>
            <person name="Ezra D."/>
            <person name="Gonzalez J."/>
            <person name="Henrissat B."/>
            <person name="Kuo A."/>
            <person name="Liang C."/>
            <person name="Lipzen A."/>
            <person name="Lutzoni F."/>
            <person name="Magnuson J."/>
            <person name="Mondo S."/>
            <person name="Nolan M."/>
            <person name="Ohm R."/>
            <person name="Pangilinan J."/>
            <person name="Park H.-J."/>
            <person name="Ramirez L."/>
            <person name="Alfaro M."/>
            <person name="Sun H."/>
            <person name="Tritt A."/>
            <person name="Yoshinaga Y."/>
            <person name="Zwiers L.-H."/>
            <person name="Turgeon B."/>
            <person name="Goodwin S."/>
            <person name="Spatafora J."/>
            <person name="Crous P."/>
            <person name="Grigoriev I."/>
        </authorList>
    </citation>
    <scope>NUCLEOTIDE SEQUENCE</scope>
    <source>
        <strain evidence="2">CBS 269.34</strain>
    </source>
</reference>
<feature type="region of interest" description="Disordered" evidence="1">
    <location>
        <begin position="1"/>
        <end position="113"/>
    </location>
</feature>
<feature type="compositionally biased region" description="Polar residues" evidence="1">
    <location>
        <begin position="70"/>
        <end position="81"/>
    </location>
</feature>
<dbReference type="AlphaFoldDB" id="A0A6A6QZF4"/>
<dbReference type="Proteomes" id="UP000799750">
    <property type="component" value="Unassembled WGS sequence"/>
</dbReference>
<accession>A0A6A6QZF4</accession>
<keyword evidence="3" id="KW-1185">Reference proteome</keyword>
<dbReference type="EMBL" id="MU004186">
    <property type="protein sequence ID" value="KAF2497482.1"/>
    <property type="molecule type" value="Genomic_DNA"/>
</dbReference>
<evidence type="ECO:0000313" key="2">
    <source>
        <dbReference type="EMBL" id="KAF2497482.1"/>
    </source>
</evidence>
<evidence type="ECO:0000313" key="3">
    <source>
        <dbReference type="Proteomes" id="UP000799750"/>
    </source>
</evidence>
<sequence length="140" mass="14605">MVGAMPPVAAPTGPRARAGQGVPEAPNAPRAMREQQTTPRGSKRPKDHLISPKRGQGIMKTGRAPPPTGPRNSGKSSSMPRNAQHKNDRARKGLAAVRARPAGQPSNNCVKNLSDDSCVHPEIARSQGNVAELGAPSTSP</sequence>
<protein>
    <submittedName>
        <fullName evidence="2">Uncharacterized protein</fullName>
    </submittedName>
</protein>
<gene>
    <name evidence="2" type="ORF">BU16DRAFT_537133</name>
</gene>
<name>A0A6A6QZF4_9PEZI</name>
<proteinExistence type="predicted"/>
<organism evidence="2 3">
    <name type="scientific">Lophium mytilinum</name>
    <dbReference type="NCBI Taxonomy" id="390894"/>
    <lineage>
        <taxon>Eukaryota</taxon>
        <taxon>Fungi</taxon>
        <taxon>Dikarya</taxon>
        <taxon>Ascomycota</taxon>
        <taxon>Pezizomycotina</taxon>
        <taxon>Dothideomycetes</taxon>
        <taxon>Pleosporomycetidae</taxon>
        <taxon>Mytilinidiales</taxon>
        <taxon>Mytilinidiaceae</taxon>
        <taxon>Lophium</taxon>
    </lineage>
</organism>